<organism evidence="9 10">
    <name type="scientific">Candidatus Devosia phytovorans</name>
    <dbReference type="NCBI Taxonomy" id="3121372"/>
    <lineage>
        <taxon>Bacteria</taxon>
        <taxon>Pseudomonadati</taxon>
        <taxon>Pseudomonadota</taxon>
        <taxon>Alphaproteobacteria</taxon>
        <taxon>Hyphomicrobiales</taxon>
        <taxon>Devosiaceae</taxon>
        <taxon>Devosia</taxon>
    </lineage>
</organism>
<proteinExistence type="predicted"/>
<gene>
    <name evidence="9" type="ORF">P0Y65_02120</name>
</gene>
<evidence type="ECO:0000256" key="7">
    <source>
        <dbReference type="ARBA" id="ARBA00022840"/>
    </source>
</evidence>
<dbReference type="EC" id="2.7.13.3" evidence="2"/>
<dbReference type="AlphaFoldDB" id="A0AAJ5VX31"/>
<evidence type="ECO:0000256" key="5">
    <source>
        <dbReference type="ARBA" id="ARBA00022741"/>
    </source>
</evidence>
<dbReference type="Gene3D" id="3.30.565.10">
    <property type="entry name" value="Histidine kinase-like ATPase, C-terminal domain"/>
    <property type="match status" value="1"/>
</dbReference>
<dbReference type="InterPro" id="IPR035965">
    <property type="entry name" value="PAS-like_dom_sf"/>
</dbReference>
<dbReference type="InterPro" id="IPR036890">
    <property type="entry name" value="HATPase_C_sf"/>
</dbReference>
<reference evidence="9" key="1">
    <citation type="submission" date="2023-03" db="EMBL/GenBank/DDBJ databases">
        <title>Andean soil-derived lignocellulolytic bacterial consortium as a source of novel taxa and putative plastic-active enzymes.</title>
        <authorList>
            <person name="Diaz-Garcia L."/>
            <person name="Chuvochina M."/>
            <person name="Feuerriegel G."/>
            <person name="Bunk B."/>
            <person name="Sproer C."/>
            <person name="Streit W.R."/>
            <person name="Rodriguez L.M."/>
            <person name="Overmann J."/>
            <person name="Jimenez D.J."/>
        </authorList>
    </citation>
    <scope>NUCLEOTIDE SEQUENCE</scope>
    <source>
        <strain evidence="9">MAG 4196</strain>
    </source>
</reference>
<feature type="domain" description="Signal transduction histidine kinase HWE region" evidence="8">
    <location>
        <begin position="133"/>
        <end position="215"/>
    </location>
</feature>
<dbReference type="GO" id="GO:0005524">
    <property type="term" value="F:ATP binding"/>
    <property type="evidence" value="ECO:0007669"/>
    <property type="project" value="UniProtKB-KW"/>
</dbReference>
<keyword evidence="7" id="KW-0067">ATP-binding</keyword>
<dbReference type="Gene3D" id="3.30.450.20">
    <property type="entry name" value="PAS domain"/>
    <property type="match status" value="1"/>
</dbReference>
<dbReference type="PANTHER" id="PTHR41523">
    <property type="entry name" value="TWO-COMPONENT SYSTEM SENSOR PROTEIN"/>
    <property type="match status" value="1"/>
</dbReference>
<name>A0AAJ5VX31_9HYPH</name>
<evidence type="ECO:0000313" key="10">
    <source>
        <dbReference type="Proteomes" id="UP001217476"/>
    </source>
</evidence>
<sequence length="326" mass="35784">MTLSEPDNHDTMRLRALSSGLRGRGLSILHQTADLACDLAENIPGDWQWDEIIGRNPADAFPAEIGQRFKAACQQAVDTGHDQHLEFDLGEGLRRRSYKATLQRDGQRCIITIIADITEERAHEAAVAALLREVSHRSKNLLAIVQSVAMQTANHSTGMQDFLDKFRGRLHALSSTQDLVTESNWRGTYLHTLVTAQLTRVGTAHLAHVRVTGENPLLGPNASLHVGLAIHELAANAVLHGALAEDSAGQVWVDARIVEHPGQDSDLVIEWQEAGIDAGETVNQPRFGTLVLERIVPLSVGGTAQFYIEPDSVRYRLVIPSDQFEV</sequence>
<dbReference type="InterPro" id="IPR013656">
    <property type="entry name" value="PAS_4"/>
</dbReference>
<dbReference type="SUPFAM" id="SSF55785">
    <property type="entry name" value="PYP-like sensor domain (PAS domain)"/>
    <property type="match status" value="1"/>
</dbReference>
<dbReference type="GO" id="GO:0004673">
    <property type="term" value="F:protein histidine kinase activity"/>
    <property type="evidence" value="ECO:0007669"/>
    <property type="project" value="UniProtKB-EC"/>
</dbReference>
<evidence type="ECO:0000256" key="1">
    <source>
        <dbReference type="ARBA" id="ARBA00000085"/>
    </source>
</evidence>
<keyword evidence="4" id="KW-0808">Transferase</keyword>
<dbReference type="EMBL" id="CP119312">
    <property type="protein sequence ID" value="WEK05072.1"/>
    <property type="molecule type" value="Genomic_DNA"/>
</dbReference>
<keyword evidence="5" id="KW-0547">Nucleotide-binding</keyword>
<evidence type="ECO:0000259" key="8">
    <source>
        <dbReference type="SMART" id="SM00911"/>
    </source>
</evidence>
<keyword evidence="3" id="KW-0597">Phosphoprotein</keyword>
<keyword evidence="6 9" id="KW-0418">Kinase</keyword>
<evidence type="ECO:0000256" key="6">
    <source>
        <dbReference type="ARBA" id="ARBA00022777"/>
    </source>
</evidence>
<evidence type="ECO:0000256" key="3">
    <source>
        <dbReference type="ARBA" id="ARBA00022553"/>
    </source>
</evidence>
<dbReference type="Pfam" id="PF08448">
    <property type="entry name" value="PAS_4"/>
    <property type="match status" value="1"/>
</dbReference>
<evidence type="ECO:0000256" key="4">
    <source>
        <dbReference type="ARBA" id="ARBA00022679"/>
    </source>
</evidence>
<comment type="catalytic activity">
    <reaction evidence="1">
        <text>ATP + protein L-histidine = ADP + protein N-phospho-L-histidine.</text>
        <dbReference type="EC" id="2.7.13.3"/>
    </reaction>
</comment>
<evidence type="ECO:0000313" key="9">
    <source>
        <dbReference type="EMBL" id="WEK05072.1"/>
    </source>
</evidence>
<dbReference type="Proteomes" id="UP001217476">
    <property type="component" value="Chromosome"/>
</dbReference>
<accession>A0AAJ5VX31</accession>
<dbReference type="PANTHER" id="PTHR41523:SF7">
    <property type="entry name" value="HISTIDINE KINASE"/>
    <property type="match status" value="1"/>
</dbReference>
<dbReference type="Pfam" id="PF07536">
    <property type="entry name" value="HWE_HK"/>
    <property type="match status" value="1"/>
</dbReference>
<dbReference type="SMART" id="SM00911">
    <property type="entry name" value="HWE_HK"/>
    <property type="match status" value="1"/>
</dbReference>
<dbReference type="InterPro" id="IPR011102">
    <property type="entry name" value="Sig_transdc_His_kinase_HWE"/>
</dbReference>
<protein>
    <recommendedName>
        <fullName evidence="2">histidine kinase</fullName>
        <ecNumber evidence="2">2.7.13.3</ecNumber>
    </recommendedName>
</protein>
<evidence type="ECO:0000256" key="2">
    <source>
        <dbReference type="ARBA" id="ARBA00012438"/>
    </source>
</evidence>